<dbReference type="Gene3D" id="3.40.980.20">
    <property type="entry name" value="Four-carbon acid sugar kinase, nucleotide binding domain"/>
    <property type="match status" value="1"/>
</dbReference>
<organism evidence="9">
    <name type="scientific">uncultured Truepera sp</name>
    <dbReference type="NCBI Taxonomy" id="543023"/>
    <lineage>
        <taxon>Bacteria</taxon>
        <taxon>Thermotogati</taxon>
        <taxon>Deinococcota</taxon>
        <taxon>Deinococci</taxon>
        <taxon>Trueperales</taxon>
        <taxon>Trueperaceae</taxon>
        <taxon>Truepera</taxon>
        <taxon>environmental samples</taxon>
    </lineage>
</organism>
<comment type="similarity">
    <text evidence="1">Belongs to the four-carbon acid sugar kinase family.</text>
</comment>
<evidence type="ECO:0000256" key="1">
    <source>
        <dbReference type="ARBA" id="ARBA00005715"/>
    </source>
</evidence>
<accession>A0A6J4VWH5</accession>
<sequence>MNLRLAFYGDDFTGSTDVLETLSRGGVQAVLFLDPPTKTQLAAFPNAEAVGIAGTSRSWTLEQMTVRLPEAFAVLKRLEATFTHYKVCSTFDSSPTVGSIGRAMELGLEVFRDAWVPLVVGAPTLGRYVVFGHLFARARDETVRLDRYPTMRLHPSTPMRESDLRRHLGAQTLLPTGLVDVLSVERGVRTVKERVAQLRRRGARVILFDTLTDTHLLTLGEVLAEGSERAFYVGSSGLEAALVRYWREQGTAEPQPYTAPVGPVDRLLVVSGSAAPATAAQIDTAEQAGFAAFRIDVPRLLEPETRSTERTRLLERSAAALRERSVVLYSAKGPTDPALTETRRTLERLGHPPHAISALLGAEQGTLLRDLVNEARLTRVCIAGGDTCGYAAKALGVTALELRMVVAPGAPLCLAHREGRPKLEASLKAGQVGTPNYFLAVQHGTPEGAFYD</sequence>
<gene>
    <name evidence="9" type="ORF">AVDCRST_MAG86-3901</name>
</gene>
<dbReference type="Pfam" id="PF17042">
    <property type="entry name" value="NBD_C"/>
    <property type="match status" value="1"/>
</dbReference>
<evidence type="ECO:0000256" key="3">
    <source>
        <dbReference type="ARBA" id="ARBA00022741"/>
    </source>
</evidence>
<protein>
    <submittedName>
        <fullName evidence="9">Predicted pyridoxine biosynthesis protein (Probably from glycolaldehide)</fullName>
    </submittedName>
</protein>
<evidence type="ECO:0000256" key="4">
    <source>
        <dbReference type="ARBA" id="ARBA00022777"/>
    </source>
</evidence>
<evidence type="ECO:0000259" key="8">
    <source>
        <dbReference type="Pfam" id="PF17042"/>
    </source>
</evidence>
<keyword evidence="3" id="KW-0547">Nucleotide-binding</keyword>
<name>A0A6J4VWH5_9DEIN</name>
<keyword evidence="2" id="KW-0808">Transferase</keyword>
<evidence type="ECO:0000259" key="7">
    <source>
        <dbReference type="Pfam" id="PF07005"/>
    </source>
</evidence>
<dbReference type="EMBL" id="CADCWP010000347">
    <property type="protein sequence ID" value="CAA9587717.1"/>
    <property type="molecule type" value="Genomic_DNA"/>
</dbReference>
<dbReference type="GO" id="GO:0005524">
    <property type="term" value="F:ATP binding"/>
    <property type="evidence" value="ECO:0007669"/>
    <property type="project" value="UniProtKB-KW"/>
</dbReference>
<feature type="domain" description="Four-carbon acid sugar kinase N-terminal" evidence="7">
    <location>
        <begin position="5"/>
        <end position="242"/>
    </location>
</feature>
<dbReference type="GO" id="GO:0016301">
    <property type="term" value="F:kinase activity"/>
    <property type="evidence" value="ECO:0007669"/>
    <property type="project" value="UniProtKB-KW"/>
</dbReference>
<evidence type="ECO:0000256" key="5">
    <source>
        <dbReference type="ARBA" id="ARBA00022840"/>
    </source>
</evidence>
<keyword evidence="5" id="KW-0067">ATP-binding</keyword>
<dbReference type="Gene3D" id="3.40.50.10840">
    <property type="entry name" value="Putative sugar-binding, N-terminal domain"/>
    <property type="match status" value="1"/>
</dbReference>
<dbReference type="InterPro" id="IPR042213">
    <property type="entry name" value="NBD_C_sf"/>
</dbReference>
<dbReference type="InterPro" id="IPR037051">
    <property type="entry name" value="4-carb_acid_sugar_kinase_N_sf"/>
</dbReference>
<dbReference type="AlphaFoldDB" id="A0A6J4VWH5"/>
<dbReference type="Pfam" id="PF07005">
    <property type="entry name" value="SBD_N"/>
    <property type="match status" value="1"/>
</dbReference>
<evidence type="ECO:0000313" key="9">
    <source>
        <dbReference type="EMBL" id="CAA9587717.1"/>
    </source>
</evidence>
<feature type="domain" description="Four-carbon acid sugar kinase nucleotide binding" evidence="8">
    <location>
        <begin position="268"/>
        <end position="438"/>
    </location>
</feature>
<reference evidence="9" key="1">
    <citation type="submission" date="2020-02" db="EMBL/GenBank/DDBJ databases">
        <authorList>
            <person name="Meier V. D."/>
        </authorList>
    </citation>
    <scope>NUCLEOTIDE SEQUENCE</scope>
    <source>
        <strain evidence="9">AVDCRST_MAG86</strain>
    </source>
</reference>
<evidence type="ECO:0000256" key="6">
    <source>
        <dbReference type="ARBA" id="ARBA00023277"/>
    </source>
</evidence>
<dbReference type="InterPro" id="IPR031475">
    <property type="entry name" value="NBD_C"/>
</dbReference>
<keyword evidence="6" id="KW-0119">Carbohydrate metabolism</keyword>
<keyword evidence="4" id="KW-0418">Kinase</keyword>
<evidence type="ECO:0000256" key="2">
    <source>
        <dbReference type="ARBA" id="ARBA00022679"/>
    </source>
</evidence>
<proteinExistence type="inferred from homology"/>
<dbReference type="InterPro" id="IPR010737">
    <property type="entry name" value="4-carb_acid_sugar_kinase_N"/>
</dbReference>
<dbReference type="SUPFAM" id="SSF142764">
    <property type="entry name" value="YgbK-like"/>
    <property type="match status" value="1"/>
</dbReference>